<organism evidence="3 4">
    <name type="scientific">Epichloe festucae (strain Fl1)</name>
    <dbReference type="NCBI Taxonomy" id="877507"/>
    <lineage>
        <taxon>Eukaryota</taxon>
        <taxon>Fungi</taxon>
        <taxon>Dikarya</taxon>
        <taxon>Ascomycota</taxon>
        <taxon>Pezizomycotina</taxon>
        <taxon>Sordariomycetes</taxon>
        <taxon>Hypocreomycetidae</taxon>
        <taxon>Hypocreales</taxon>
        <taxon>Clavicipitaceae</taxon>
        <taxon>Epichloe</taxon>
    </lineage>
</organism>
<evidence type="ECO:0000313" key="4">
    <source>
        <dbReference type="Proteomes" id="UP000594364"/>
    </source>
</evidence>
<evidence type="ECO:0000256" key="1">
    <source>
        <dbReference type="ARBA" id="ARBA00022603"/>
    </source>
</evidence>
<evidence type="ECO:0000313" key="3">
    <source>
        <dbReference type="EMBL" id="QPH05322.1"/>
    </source>
</evidence>
<sequence length="445" mass="49691">MSAWEARDGRFRGLYAKPADFKELSRLDPEFSAVVKGRDLDFQDPRSVMQLTKTLLKLDFGIKIDLPDDRLCPPVPNRHNYILWLKDLLDTSSYDKPGQKLTGLDIGTGASCIYPLLGCAQRPWSFIATDIDPSSLTWAKSNVKLNDLSSRINVVPRNADSSLIPLDELGVPCIDFTMTNPPFYESEEEMLRSAKRKQRPPYTACTGSTTEMVTTGGELAFVRRIFAESMLLKERVQWYTAMLGFLSSLTEFIETLRGANIHNYAVTEFLQGNRTRRWAIAWSFRPLRPAQSAARGTKAALSRNILPCASEAEVLAMDLPDAIGEFASTVSAAVGALDLMSWEWDKEAYEGIGRAPDKVWARAWRRRKKREQEAAGGSDTCTSISEMKSDNIFGFKVWIRVSVKQVSVGCRWLEGFDAAAFESFQGFLKATAKTAAGMARMRTAA</sequence>
<protein>
    <recommendedName>
        <fullName evidence="5">DUF890 domain protein</fullName>
    </recommendedName>
</protein>
<dbReference type="AlphaFoldDB" id="A0A7S9KUN0"/>
<keyword evidence="4" id="KW-1185">Reference proteome</keyword>
<keyword evidence="1" id="KW-0489">Methyltransferase</keyword>
<dbReference type="OrthoDB" id="514248at2759"/>
<dbReference type="GO" id="GO:0008168">
    <property type="term" value="F:methyltransferase activity"/>
    <property type="evidence" value="ECO:0007669"/>
    <property type="project" value="UniProtKB-KW"/>
</dbReference>
<gene>
    <name evidence="3" type="ORF">C2857_003044</name>
</gene>
<dbReference type="PANTHER" id="PTHR13393">
    <property type="entry name" value="SAM-DEPENDENT METHYLTRANSFERASE"/>
    <property type="match status" value="1"/>
</dbReference>
<evidence type="ECO:0008006" key="5">
    <source>
        <dbReference type="Google" id="ProtNLM"/>
    </source>
</evidence>
<dbReference type="SUPFAM" id="SSF53335">
    <property type="entry name" value="S-adenosyl-L-methionine-dependent methyltransferases"/>
    <property type="match status" value="1"/>
</dbReference>
<accession>A0A7S9KUN0</accession>
<dbReference type="GO" id="GO:0005634">
    <property type="term" value="C:nucleus"/>
    <property type="evidence" value="ECO:0007669"/>
    <property type="project" value="TreeGrafter"/>
</dbReference>
<dbReference type="Pfam" id="PF05971">
    <property type="entry name" value="Methyltransf_10"/>
    <property type="match status" value="1"/>
</dbReference>
<proteinExistence type="predicted"/>
<dbReference type="PANTHER" id="PTHR13393:SF0">
    <property type="entry name" value="RNA N6-ADENOSINE-METHYLTRANSFERASE METTL16"/>
    <property type="match status" value="1"/>
</dbReference>
<dbReference type="InterPro" id="IPR029063">
    <property type="entry name" value="SAM-dependent_MTases_sf"/>
</dbReference>
<dbReference type="GO" id="GO:0070475">
    <property type="term" value="P:rRNA base methylation"/>
    <property type="evidence" value="ECO:0007669"/>
    <property type="project" value="TreeGrafter"/>
</dbReference>
<dbReference type="EMBL" id="CP031388">
    <property type="protein sequence ID" value="QPH05322.1"/>
    <property type="molecule type" value="Genomic_DNA"/>
</dbReference>
<name>A0A7S9KUN0_EPIFF</name>
<dbReference type="InterPro" id="IPR010286">
    <property type="entry name" value="METTL16/RlmF"/>
</dbReference>
<evidence type="ECO:0000256" key="2">
    <source>
        <dbReference type="ARBA" id="ARBA00022679"/>
    </source>
</evidence>
<keyword evidence="2" id="KW-0808">Transferase</keyword>
<dbReference type="Gene3D" id="3.40.50.150">
    <property type="entry name" value="Vaccinia Virus protein VP39"/>
    <property type="match status" value="1"/>
</dbReference>
<dbReference type="Proteomes" id="UP000594364">
    <property type="component" value="Chromosome 4"/>
</dbReference>
<reference evidence="3 4" key="1">
    <citation type="journal article" date="2018" name="PLoS Genet.">
        <title>Repeat elements organise 3D genome structure and mediate transcription in the filamentous fungus Epichloe festucae.</title>
        <authorList>
            <person name="Winter D.J."/>
            <person name="Ganley A.R.D."/>
            <person name="Young C.A."/>
            <person name="Liachko I."/>
            <person name="Schardl C.L."/>
            <person name="Dupont P.Y."/>
            <person name="Berry D."/>
            <person name="Ram A."/>
            <person name="Scott B."/>
            <person name="Cox M.P."/>
        </authorList>
    </citation>
    <scope>NUCLEOTIDE SEQUENCE [LARGE SCALE GENOMIC DNA]</scope>
    <source>
        <strain evidence="3 4">Fl1</strain>
    </source>
</reference>